<dbReference type="InterPro" id="IPR009562">
    <property type="entry name" value="DUF1178"/>
</dbReference>
<evidence type="ECO:0000313" key="1">
    <source>
        <dbReference type="EMBL" id="WBO21178.1"/>
    </source>
</evidence>
<dbReference type="Proteomes" id="UP001210865">
    <property type="component" value="Chromosome"/>
</dbReference>
<organism evidence="1 2">
    <name type="scientific">Sphingomonas abietis</name>
    <dbReference type="NCBI Taxonomy" id="3012344"/>
    <lineage>
        <taxon>Bacteria</taxon>
        <taxon>Pseudomonadati</taxon>
        <taxon>Pseudomonadota</taxon>
        <taxon>Alphaproteobacteria</taxon>
        <taxon>Sphingomonadales</taxon>
        <taxon>Sphingomonadaceae</taxon>
        <taxon>Sphingomonas</taxon>
    </lineage>
</organism>
<dbReference type="PIRSF" id="PIRSF032131">
    <property type="entry name" value="UCP032131"/>
    <property type="match status" value="1"/>
</dbReference>
<proteinExistence type="predicted"/>
<dbReference type="RefSeq" id="WP_270075827.1">
    <property type="nucleotide sequence ID" value="NZ_CP115174.1"/>
</dbReference>
<accession>A0ABY7NKN7</accession>
<sequence length="137" mass="14459">MIVFDLACSSGHVFEAWFGSQADYDDQHARHLVSCPICGDGDVGKAPMAPRISTGGKGAPDARAVMQAMMMAQAKMLAGSEDVGSRFAAEARAIHVGDAENRVIHGQATPTEAKMLVEEGVPVAPLPFPVRDPARDN</sequence>
<dbReference type="Pfam" id="PF06676">
    <property type="entry name" value="DUF1178"/>
    <property type="match status" value="1"/>
</dbReference>
<evidence type="ECO:0000313" key="2">
    <source>
        <dbReference type="Proteomes" id="UP001210865"/>
    </source>
</evidence>
<name>A0ABY7NKN7_9SPHN</name>
<protein>
    <submittedName>
        <fullName evidence="1">DUF1178 family protein</fullName>
    </submittedName>
</protein>
<reference evidence="1 2" key="1">
    <citation type="submission" date="2022-12" db="EMBL/GenBank/DDBJ databases">
        <title>Sphingomonas abieness sp. nov., an endophytic bacterium isolated from Abies koreana.</title>
        <authorList>
            <person name="Jiang L."/>
            <person name="Lee J."/>
        </authorList>
    </citation>
    <scope>NUCLEOTIDE SEQUENCE [LARGE SCALE GENOMIC DNA]</scope>
    <source>
        <strain evidence="2">PAMB 00755</strain>
    </source>
</reference>
<dbReference type="EMBL" id="CP115174">
    <property type="protein sequence ID" value="WBO21178.1"/>
    <property type="molecule type" value="Genomic_DNA"/>
</dbReference>
<keyword evidence="2" id="KW-1185">Reference proteome</keyword>
<gene>
    <name evidence="1" type="ORF">PBT88_13335</name>
</gene>